<organism evidence="2 3">
    <name type="scientific">Thermoactinomyces intermedius</name>
    <dbReference type="NCBI Taxonomy" id="2024"/>
    <lineage>
        <taxon>Bacteria</taxon>
        <taxon>Bacillati</taxon>
        <taxon>Bacillota</taxon>
        <taxon>Bacilli</taxon>
        <taxon>Bacillales</taxon>
        <taxon>Thermoactinomycetaceae</taxon>
        <taxon>Thermoactinomyces</taxon>
    </lineage>
</organism>
<dbReference type="Pfam" id="PF14414">
    <property type="entry name" value="WHH"/>
    <property type="match status" value="1"/>
</dbReference>
<protein>
    <submittedName>
        <fullName evidence="2">HNH endonuclease</fullName>
    </submittedName>
</protein>
<name>A0A8I1A8F2_THEIN</name>
<keyword evidence="3" id="KW-1185">Reference proteome</keyword>
<dbReference type="Proteomes" id="UP000633619">
    <property type="component" value="Unassembled WGS sequence"/>
</dbReference>
<gene>
    <name evidence="2" type="ORF">I8U20_04590</name>
</gene>
<keyword evidence="2" id="KW-0540">Nuclease</keyword>
<keyword evidence="2" id="KW-0378">Hydrolase</keyword>
<evidence type="ECO:0000313" key="3">
    <source>
        <dbReference type="Proteomes" id="UP000633619"/>
    </source>
</evidence>
<dbReference type="RefSeq" id="WP_181731857.1">
    <property type="nucleotide sequence ID" value="NZ_JACEIR010000004.1"/>
</dbReference>
<accession>A0A8I1A8F2</accession>
<evidence type="ECO:0000256" key="1">
    <source>
        <dbReference type="SAM" id="MobiDB-lite"/>
    </source>
</evidence>
<dbReference type="EMBL" id="JAECVW010000002">
    <property type="protein sequence ID" value="MBH8594606.1"/>
    <property type="molecule type" value="Genomic_DNA"/>
</dbReference>
<comment type="caution">
    <text evidence="2">The sequence shown here is derived from an EMBL/GenBank/DDBJ whole genome shotgun (WGS) entry which is preliminary data.</text>
</comment>
<sequence>MHHHQNPAKRQLVLTEVHGPTKHTGGRKIWEIRFRQISGGIL</sequence>
<dbReference type="AlphaFoldDB" id="A0A8I1A8F2"/>
<dbReference type="InterPro" id="IPR032869">
    <property type="entry name" value="WHH_dom_containing"/>
</dbReference>
<keyword evidence="2" id="KW-0255">Endonuclease</keyword>
<dbReference type="GO" id="GO:0004519">
    <property type="term" value="F:endonuclease activity"/>
    <property type="evidence" value="ECO:0007669"/>
    <property type="project" value="UniProtKB-KW"/>
</dbReference>
<proteinExistence type="predicted"/>
<reference evidence="2 3" key="1">
    <citation type="submission" date="2020-12" db="EMBL/GenBank/DDBJ databases">
        <title>WGS of Thermoactinomyces spp.</title>
        <authorList>
            <person name="Cheng K."/>
        </authorList>
    </citation>
    <scope>NUCLEOTIDE SEQUENCE [LARGE SCALE GENOMIC DNA]</scope>
    <source>
        <strain evidence="3">CICC 10671\DSM 43846</strain>
    </source>
</reference>
<evidence type="ECO:0000313" key="2">
    <source>
        <dbReference type="EMBL" id="MBH8594606.1"/>
    </source>
</evidence>
<feature type="region of interest" description="Disordered" evidence="1">
    <location>
        <begin position="1"/>
        <end position="24"/>
    </location>
</feature>